<proteinExistence type="predicted"/>
<dbReference type="Gene3D" id="3.30.1240.10">
    <property type="match status" value="1"/>
</dbReference>
<dbReference type="SFLD" id="SFLDG01140">
    <property type="entry name" value="C2.B:_Phosphomannomutase_and_P"/>
    <property type="match status" value="1"/>
</dbReference>
<dbReference type="NCBIfam" id="TIGR00099">
    <property type="entry name" value="Cof-subfamily"/>
    <property type="match status" value="1"/>
</dbReference>
<dbReference type="PANTHER" id="PTHR10000">
    <property type="entry name" value="PHOSPHOSERINE PHOSPHATASE"/>
    <property type="match status" value="1"/>
</dbReference>
<dbReference type="Proteomes" id="UP000553059">
    <property type="component" value="Unassembled WGS sequence"/>
</dbReference>
<gene>
    <name evidence="1" type="ORF">GX523_18850</name>
</gene>
<dbReference type="PANTHER" id="PTHR10000:SF8">
    <property type="entry name" value="HAD SUPERFAMILY HYDROLASE-LIKE, TYPE 3"/>
    <property type="match status" value="1"/>
</dbReference>
<evidence type="ECO:0000313" key="1">
    <source>
        <dbReference type="EMBL" id="HHY28762.1"/>
    </source>
</evidence>
<dbReference type="CDD" id="cd07516">
    <property type="entry name" value="HAD_Pase"/>
    <property type="match status" value="1"/>
</dbReference>
<reference evidence="1 2" key="1">
    <citation type="journal article" date="2020" name="Biotechnol. Biofuels">
        <title>New insights from the biogas microbiome by comprehensive genome-resolved metagenomics of nearly 1600 species originating from multiple anaerobic digesters.</title>
        <authorList>
            <person name="Campanaro S."/>
            <person name="Treu L."/>
            <person name="Rodriguez-R L.M."/>
            <person name="Kovalovszki A."/>
            <person name="Ziels R.M."/>
            <person name="Maus I."/>
            <person name="Zhu X."/>
            <person name="Kougias P.G."/>
            <person name="Basile A."/>
            <person name="Luo G."/>
            <person name="Schluter A."/>
            <person name="Konstantinidis K.T."/>
            <person name="Angelidaki I."/>
        </authorList>
    </citation>
    <scope>NUCLEOTIDE SEQUENCE [LARGE SCALE GENOMIC DNA]</scope>
    <source>
        <strain evidence="1">AS05jafATM_4</strain>
    </source>
</reference>
<dbReference type="NCBIfam" id="TIGR01484">
    <property type="entry name" value="HAD-SF-IIB"/>
    <property type="match status" value="1"/>
</dbReference>
<name>A0A7C6Z7B4_9FIRM</name>
<dbReference type="InterPro" id="IPR036412">
    <property type="entry name" value="HAD-like_sf"/>
</dbReference>
<dbReference type="GO" id="GO:0000287">
    <property type="term" value="F:magnesium ion binding"/>
    <property type="evidence" value="ECO:0007669"/>
    <property type="project" value="TreeGrafter"/>
</dbReference>
<evidence type="ECO:0000313" key="2">
    <source>
        <dbReference type="Proteomes" id="UP000553059"/>
    </source>
</evidence>
<dbReference type="AlphaFoldDB" id="A0A7C6Z7B4"/>
<dbReference type="SFLD" id="SFLDS00003">
    <property type="entry name" value="Haloacid_Dehalogenase"/>
    <property type="match status" value="1"/>
</dbReference>
<dbReference type="SFLD" id="SFLDG01144">
    <property type="entry name" value="C2.B.4:_PGP_Like"/>
    <property type="match status" value="1"/>
</dbReference>
<dbReference type="InterPro" id="IPR000150">
    <property type="entry name" value="Cof"/>
</dbReference>
<dbReference type="InterPro" id="IPR006379">
    <property type="entry name" value="HAD-SF_hydro_IIB"/>
</dbReference>
<dbReference type="InterPro" id="IPR023214">
    <property type="entry name" value="HAD_sf"/>
</dbReference>
<protein>
    <submittedName>
        <fullName evidence="1">HAD family phosphatase</fullName>
    </submittedName>
</protein>
<dbReference type="GO" id="GO:0016791">
    <property type="term" value="F:phosphatase activity"/>
    <property type="evidence" value="ECO:0007669"/>
    <property type="project" value="TreeGrafter"/>
</dbReference>
<organism evidence="1 2">
    <name type="scientific">Desulfitobacterium dehalogenans</name>
    <dbReference type="NCBI Taxonomy" id="36854"/>
    <lineage>
        <taxon>Bacteria</taxon>
        <taxon>Bacillati</taxon>
        <taxon>Bacillota</taxon>
        <taxon>Clostridia</taxon>
        <taxon>Eubacteriales</taxon>
        <taxon>Desulfitobacteriaceae</taxon>
        <taxon>Desulfitobacterium</taxon>
    </lineage>
</organism>
<dbReference type="GO" id="GO:0005829">
    <property type="term" value="C:cytosol"/>
    <property type="evidence" value="ECO:0007669"/>
    <property type="project" value="TreeGrafter"/>
</dbReference>
<dbReference type="Pfam" id="PF08282">
    <property type="entry name" value="Hydrolase_3"/>
    <property type="match status" value="1"/>
</dbReference>
<dbReference type="Gene3D" id="3.40.50.1000">
    <property type="entry name" value="HAD superfamily/HAD-like"/>
    <property type="match status" value="1"/>
</dbReference>
<dbReference type="SUPFAM" id="SSF56784">
    <property type="entry name" value="HAD-like"/>
    <property type="match status" value="1"/>
</dbReference>
<accession>A0A7C6Z7B4</accession>
<dbReference type="EMBL" id="DUTF01000399">
    <property type="protein sequence ID" value="HHY28762.1"/>
    <property type="molecule type" value="Genomic_DNA"/>
</dbReference>
<sequence length="271" mass="30390">MKIKLVATDLDDTLLQDDLTLSERNIEAIRQAKEQGVYFTFATGRMPASARPYAEQLGLDIPIITYNGAMIQEAISGEILYRKVIPVKLAREVISYLLGQGAHLHMYRQDHVYVQKMNGLSEAYAQKTRVPVEEGDLIELLSEEKDGVEKIIIFTSPEELEIWRGKIQERFPGQLHLTSSKPYFLELNHPEVNKGRTLLNFAHGLGIKPEEIMAIGDSLNDMEMIRCAGLGVAVENALQEVKDAADVVTASNEEDGVAKAIEEYVLLKHKR</sequence>
<comment type="caution">
    <text evidence="1">The sequence shown here is derived from an EMBL/GenBank/DDBJ whole genome shotgun (WGS) entry which is preliminary data.</text>
</comment>